<organism evidence="2 3">
    <name type="scientific">Actinophytocola xinjiangensis</name>
    <dbReference type="NCBI Taxonomy" id="485602"/>
    <lineage>
        <taxon>Bacteria</taxon>
        <taxon>Bacillati</taxon>
        <taxon>Actinomycetota</taxon>
        <taxon>Actinomycetes</taxon>
        <taxon>Pseudonocardiales</taxon>
        <taxon>Pseudonocardiaceae</taxon>
    </lineage>
</organism>
<dbReference type="NCBIfam" id="TIGR03086">
    <property type="entry name" value="TIGR03086 family metal-binding protein"/>
    <property type="match status" value="1"/>
</dbReference>
<evidence type="ECO:0000313" key="2">
    <source>
        <dbReference type="EMBL" id="OLF09419.1"/>
    </source>
</evidence>
<dbReference type="InterPro" id="IPR034660">
    <property type="entry name" value="DinB/YfiT-like"/>
</dbReference>
<dbReference type="NCBIfam" id="TIGR03083">
    <property type="entry name" value="maleylpyruvate isomerase family mycothiol-dependent enzyme"/>
    <property type="match status" value="1"/>
</dbReference>
<evidence type="ECO:0000313" key="3">
    <source>
        <dbReference type="Proteomes" id="UP000185696"/>
    </source>
</evidence>
<accession>A0A7Z1AXN8</accession>
<dbReference type="Pfam" id="PF11716">
    <property type="entry name" value="MDMPI_N"/>
    <property type="match status" value="1"/>
</dbReference>
<dbReference type="Proteomes" id="UP000185696">
    <property type="component" value="Unassembled WGS sequence"/>
</dbReference>
<dbReference type="RefSeq" id="WP_075134412.1">
    <property type="nucleotide sequence ID" value="NZ_MSIF01000009.1"/>
</dbReference>
<sequence length="177" mass="19085">MDVIALHRRATAATTAVLDRVAADKLGVPTPCTSWTISEIVDHMVSNGHTMLGRLGQESTSDNLATLSDTFLAAYDDQEVLDRTFELAGFEVDGRTVVAVNFADVLVHGWDIARAAGFDVTFDDDLAEAALRVTSIVPDSMRGPDKAFDHARDVAQDASPHDRLIAFVGRDLAWSAS</sequence>
<reference evidence="2 3" key="1">
    <citation type="submission" date="2016-12" db="EMBL/GenBank/DDBJ databases">
        <title>The draft genome sequence of Actinophytocola xinjiangensis.</title>
        <authorList>
            <person name="Wang W."/>
            <person name="Yuan L."/>
        </authorList>
    </citation>
    <scope>NUCLEOTIDE SEQUENCE [LARGE SCALE GENOMIC DNA]</scope>
    <source>
        <strain evidence="2 3">CGMCC 4.4663</strain>
    </source>
</reference>
<evidence type="ECO:0000259" key="1">
    <source>
        <dbReference type="Pfam" id="PF11716"/>
    </source>
</evidence>
<dbReference type="InterPro" id="IPR017517">
    <property type="entry name" value="Maleyloyr_isom"/>
</dbReference>
<dbReference type="OrthoDB" id="5185819at2"/>
<dbReference type="Gene3D" id="1.20.120.450">
    <property type="entry name" value="dinb family like domain"/>
    <property type="match status" value="1"/>
</dbReference>
<dbReference type="AlphaFoldDB" id="A0A7Z1AXN8"/>
<dbReference type="SUPFAM" id="SSF109854">
    <property type="entry name" value="DinB/YfiT-like putative metalloenzymes"/>
    <property type="match status" value="1"/>
</dbReference>
<comment type="caution">
    <text evidence="2">The sequence shown here is derived from an EMBL/GenBank/DDBJ whole genome shotgun (WGS) entry which is preliminary data.</text>
</comment>
<name>A0A7Z1AXN8_9PSEU</name>
<dbReference type="InterPro" id="IPR024344">
    <property type="entry name" value="MDMPI_metal-binding"/>
</dbReference>
<gene>
    <name evidence="2" type="ORF">BLA60_19825</name>
</gene>
<dbReference type="GO" id="GO:0046872">
    <property type="term" value="F:metal ion binding"/>
    <property type="evidence" value="ECO:0007669"/>
    <property type="project" value="InterPro"/>
</dbReference>
<dbReference type="EMBL" id="MSIF01000009">
    <property type="protein sequence ID" value="OLF09419.1"/>
    <property type="molecule type" value="Genomic_DNA"/>
</dbReference>
<proteinExistence type="predicted"/>
<feature type="domain" description="Mycothiol-dependent maleylpyruvate isomerase metal-binding" evidence="1">
    <location>
        <begin position="8"/>
        <end position="60"/>
    </location>
</feature>
<dbReference type="InterPro" id="IPR017520">
    <property type="entry name" value="CHP03086"/>
</dbReference>
<keyword evidence="3" id="KW-1185">Reference proteome</keyword>
<protein>
    <submittedName>
        <fullName evidence="2">TIGR03086 family protein</fullName>
    </submittedName>
</protein>